<feature type="non-terminal residue" evidence="1">
    <location>
        <position position="108"/>
    </location>
</feature>
<accession>A0A9N8YXE0</accession>
<sequence>MAKIHSYCISNLKNELKFYGKELSENELRESALNQTTYAEIENTNILEQNKDVLMSFQLSNHEKLEIESVINLSHTNFGQGDNEEVSYTTTEIQKSENMEFDLVTIVE</sequence>
<name>A0A9N8YXE0_9GLOM</name>
<dbReference type="AlphaFoldDB" id="A0A9N8YXE0"/>
<evidence type="ECO:0000313" key="2">
    <source>
        <dbReference type="Proteomes" id="UP000789396"/>
    </source>
</evidence>
<gene>
    <name evidence="1" type="ORF">RFULGI_LOCUS725</name>
</gene>
<comment type="caution">
    <text evidence="1">The sequence shown here is derived from an EMBL/GenBank/DDBJ whole genome shotgun (WGS) entry which is preliminary data.</text>
</comment>
<protein>
    <submittedName>
        <fullName evidence="1">18343_t:CDS:1</fullName>
    </submittedName>
</protein>
<organism evidence="1 2">
    <name type="scientific">Racocetra fulgida</name>
    <dbReference type="NCBI Taxonomy" id="60492"/>
    <lineage>
        <taxon>Eukaryota</taxon>
        <taxon>Fungi</taxon>
        <taxon>Fungi incertae sedis</taxon>
        <taxon>Mucoromycota</taxon>
        <taxon>Glomeromycotina</taxon>
        <taxon>Glomeromycetes</taxon>
        <taxon>Diversisporales</taxon>
        <taxon>Gigasporaceae</taxon>
        <taxon>Racocetra</taxon>
    </lineage>
</organism>
<proteinExistence type="predicted"/>
<dbReference type="OrthoDB" id="2420738at2759"/>
<keyword evidence="2" id="KW-1185">Reference proteome</keyword>
<dbReference type="EMBL" id="CAJVPZ010000347">
    <property type="protein sequence ID" value="CAG8462001.1"/>
    <property type="molecule type" value="Genomic_DNA"/>
</dbReference>
<evidence type="ECO:0000313" key="1">
    <source>
        <dbReference type="EMBL" id="CAG8462001.1"/>
    </source>
</evidence>
<reference evidence="1" key="1">
    <citation type="submission" date="2021-06" db="EMBL/GenBank/DDBJ databases">
        <authorList>
            <person name="Kallberg Y."/>
            <person name="Tangrot J."/>
            <person name="Rosling A."/>
        </authorList>
    </citation>
    <scope>NUCLEOTIDE SEQUENCE</scope>
    <source>
        <strain evidence="1">IN212</strain>
    </source>
</reference>
<dbReference type="Proteomes" id="UP000789396">
    <property type="component" value="Unassembled WGS sequence"/>
</dbReference>